<dbReference type="Proteomes" id="UP000030146">
    <property type="component" value="Unassembled WGS sequence"/>
</dbReference>
<dbReference type="RefSeq" id="WP_039418437.1">
    <property type="nucleotide sequence ID" value="NZ_JASBZW010000028.1"/>
</dbReference>
<keyword evidence="1" id="KW-0238">DNA-binding</keyword>
<dbReference type="Pfam" id="PF18291">
    <property type="entry name" value="HU-HIG"/>
    <property type="match status" value="1"/>
</dbReference>
<dbReference type="InterPro" id="IPR041607">
    <property type="entry name" value="HU-HIG"/>
</dbReference>
<feature type="compositionally biased region" description="Gly residues" evidence="2">
    <location>
        <begin position="160"/>
        <end position="172"/>
    </location>
</feature>
<protein>
    <submittedName>
        <fullName evidence="4">Histidinol phosphate phosphatase</fullName>
    </submittedName>
</protein>
<comment type="caution">
    <text evidence="4">The sequence shown here is derived from an EMBL/GenBank/DDBJ whole genome shotgun (WGS) entry which is preliminary data.</text>
</comment>
<organism evidence="4 5">
    <name type="scientific">Porphyromonas gulae</name>
    <dbReference type="NCBI Taxonomy" id="111105"/>
    <lineage>
        <taxon>Bacteria</taxon>
        <taxon>Pseudomonadati</taxon>
        <taxon>Bacteroidota</taxon>
        <taxon>Bacteroidia</taxon>
        <taxon>Bacteroidales</taxon>
        <taxon>Porphyromonadaceae</taxon>
        <taxon>Porphyromonas</taxon>
    </lineage>
</organism>
<evidence type="ECO:0000313" key="5">
    <source>
        <dbReference type="Proteomes" id="UP000030146"/>
    </source>
</evidence>
<dbReference type="EMBL" id="JRAK01000004">
    <property type="protein sequence ID" value="KGN95233.1"/>
    <property type="molecule type" value="Genomic_DNA"/>
</dbReference>
<feature type="region of interest" description="Disordered" evidence="2">
    <location>
        <begin position="138"/>
        <end position="172"/>
    </location>
</feature>
<accession>A0A099WSN6</accession>
<evidence type="ECO:0000313" key="4">
    <source>
        <dbReference type="EMBL" id="KGN95233.1"/>
    </source>
</evidence>
<dbReference type="Gene3D" id="4.10.520.10">
    <property type="entry name" value="IHF-like DNA-binding proteins"/>
    <property type="match status" value="1"/>
</dbReference>
<feature type="domain" description="HU" evidence="3">
    <location>
        <begin position="2"/>
        <end position="122"/>
    </location>
</feature>
<dbReference type="InterPro" id="IPR005902">
    <property type="entry name" value="HU_DNA-bd_put"/>
</dbReference>
<reference evidence="4 5" key="1">
    <citation type="submission" date="2014-08" db="EMBL/GenBank/DDBJ databases">
        <title>Porphyromonas gulae strain:COT-052_OH3439 Genome sequencing.</title>
        <authorList>
            <person name="Wallis C."/>
            <person name="Deusch O."/>
            <person name="O'Flynn C."/>
            <person name="Davis I."/>
            <person name="Jospin G."/>
            <person name="Darling A.E."/>
            <person name="Coil D.A."/>
            <person name="Alexiev A."/>
            <person name="Horsfall A."/>
            <person name="Kirkwood N."/>
            <person name="Harris S."/>
            <person name="Eisen J.A."/>
        </authorList>
    </citation>
    <scope>NUCLEOTIDE SEQUENCE [LARGE SCALE GENOMIC DNA]</scope>
    <source>
        <strain evidence="5">COT-052 OH3439</strain>
    </source>
</reference>
<proteinExistence type="predicted"/>
<evidence type="ECO:0000256" key="1">
    <source>
        <dbReference type="ARBA" id="ARBA00023125"/>
    </source>
</evidence>
<sequence length="172" mass="18443">MIGYVSKQSKVANKDGKRVWYPQTVASGRVIDTKRVARELAARSGASEGDVHGILHDLGLVLRDYLSTGARVVLDGVGSFRITANARGKGVEKKEDVSPRQFNSIRVAFYPEKRVNQSTHTTNVTLIDPNLRFVYVKDPKDAASDASSQTNTSDSPTPPNGGGEQGSQGGGL</sequence>
<dbReference type="AlphaFoldDB" id="A0A099WSN6"/>
<dbReference type="SUPFAM" id="SSF47729">
    <property type="entry name" value="IHF-like DNA-binding proteins"/>
    <property type="match status" value="1"/>
</dbReference>
<gene>
    <name evidence="4" type="ORF">HR15_00100</name>
</gene>
<dbReference type="GeneID" id="57239351"/>
<feature type="compositionally biased region" description="Polar residues" evidence="2">
    <location>
        <begin position="145"/>
        <end position="155"/>
    </location>
</feature>
<keyword evidence="5" id="KW-1185">Reference proteome</keyword>
<dbReference type="NCBIfam" id="TIGR01201">
    <property type="entry name" value="HU_rel"/>
    <property type="match status" value="1"/>
</dbReference>
<dbReference type="GO" id="GO:0003677">
    <property type="term" value="F:DNA binding"/>
    <property type="evidence" value="ECO:0007669"/>
    <property type="project" value="UniProtKB-KW"/>
</dbReference>
<dbReference type="InterPro" id="IPR010992">
    <property type="entry name" value="IHF-like_DNA-bd_dom_sf"/>
</dbReference>
<name>A0A099WSN6_9PORP</name>
<evidence type="ECO:0000256" key="2">
    <source>
        <dbReference type="SAM" id="MobiDB-lite"/>
    </source>
</evidence>
<evidence type="ECO:0000259" key="3">
    <source>
        <dbReference type="Pfam" id="PF18291"/>
    </source>
</evidence>